<dbReference type="GO" id="GO:0045087">
    <property type="term" value="P:innate immune response"/>
    <property type="evidence" value="ECO:0007669"/>
    <property type="project" value="TreeGrafter"/>
</dbReference>
<evidence type="ECO:0000256" key="4">
    <source>
        <dbReference type="ARBA" id="ARBA00023180"/>
    </source>
</evidence>
<evidence type="ECO:0000256" key="1">
    <source>
        <dbReference type="ARBA" id="ARBA00011748"/>
    </source>
</evidence>
<dbReference type="InterPro" id="IPR029034">
    <property type="entry name" value="Cystine-knot_cytokine"/>
</dbReference>
<comment type="subunit">
    <text evidence="1">Homodimer; disulfide-linked.</text>
</comment>
<keyword evidence="8" id="KW-1185">Reference proteome</keyword>
<reference evidence="7" key="1">
    <citation type="submission" date="2020-11" db="EMBL/GenBank/DDBJ databases">
        <authorList>
            <person name="Tran Van P."/>
        </authorList>
    </citation>
    <scope>NUCLEOTIDE SEQUENCE</scope>
</reference>
<evidence type="ECO:0000259" key="6">
    <source>
        <dbReference type="Pfam" id="PF16077"/>
    </source>
</evidence>
<protein>
    <recommendedName>
        <fullName evidence="6">Spaetzle domain-containing protein</fullName>
    </recommendedName>
</protein>
<dbReference type="InterPro" id="IPR032104">
    <property type="entry name" value="Spaetzle"/>
</dbReference>
<feature type="compositionally biased region" description="Basic and acidic residues" evidence="5">
    <location>
        <begin position="227"/>
        <end position="238"/>
    </location>
</feature>
<feature type="compositionally biased region" description="Low complexity" evidence="5">
    <location>
        <begin position="126"/>
        <end position="139"/>
    </location>
</feature>
<dbReference type="PANTHER" id="PTHR23199">
    <property type="entry name" value="NEUROTROPHIN 1-RELATED"/>
    <property type="match status" value="1"/>
</dbReference>
<evidence type="ECO:0000313" key="7">
    <source>
        <dbReference type="EMBL" id="CAD7623012.1"/>
    </source>
</evidence>
<feature type="compositionally biased region" description="Low complexity" evidence="5">
    <location>
        <begin position="215"/>
        <end position="226"/>
    </location>
</feature>
<dbReference type="EMBL" id="CAJPIZ010001413">
    <property type="protein sequence ID" value="CAG2103442.1"/>
    <property type="molecule type" value="Genomic_DNA"/>
</dbReference>
<dbReference type="EMBL" id="OC855988">
    <property type="protein sequence ID" value="CAD7623012.1"/>
    <property type="molecule type" value="Genomic_DNA"/>
</dbReference>
<evidence type="ECO:0000313" key="8">
    <source>
        <dbReference type="Proteomes" id="UP000759131"/>
    </source>
</evidence>
<proteinExistence type="predicted"/>
<sequence>MTFRLTVNQMDYRLLVLMWIHIEYCLCQMTCGPRMSPRLMREIPCDMSKNSFCAQPGSAYPWSSVRRYIFENQGFMRRMYGDQRQSQILRAELEETREKYDSIYFYGRGRAQNQYIGFGPRSATDSNHSTQTTSSATTLSSFNSSIHLTPNAMNQSLENMTTANESEHKPSLDTEFIDIETETEDSTRFETNPPTTTSDTNHEPNDIPIAEMYISSATPQTTTTSDTKSDPNDSEPKKGVNACPIKEEVVAPYWANNTRGETLALLNVYPFEQYIHWEKCAYEGSQMFCRDGCKCEQQYRLHRLLAFDPKNECRGIFADWFRFPGCCVCICYDLPESLRVNRRKARL</sequence>
<feature type="region of interest" description="Disordered" evidence="5">
    <location>
        <begin position="181"/>
        <end position="240"/>
    </location>
</feature>
<name>A0A7R9PW14_9ACAR</name>
<dbReference type="GO" id="GO:0005121">
    <property type="term" value="F:Toll binding"/>
    <property type="evidence" value="ECO:0007669"/>
    <property type="project" value="TreeGrafter"/>
</dbReference>
<dbReference type="FunFam" id="2.10.90.10:FF:000018">
    <property type="entry name" value="Spatzle 4"/>
    <property type="match status" value="1"/>
</dbReference>
<feature type="region of interest" description="Disordered" evidence="5">
    <location>
        <begin position="117"/>
        <end position="139"/>
    </location>
</feature>
<evidence type="ECO:0000256" key="3">
    <source>
        <dbReference type="ARBA" id="ARBA00023157"/>
    </source>
</evidence>
<feature type="domain" description="Spaetzle" evidence="6">
    <location>
        <begin position="241"/>
        <end position="330"/>
    </location>
</feature>
<dbReference type="GO" id="GO:0005615">
    <property type="term" value="C:extracellular space"/>
    <property type="evidence" value="ECO:0007669"/>
    <property type="project" value="UniProtKB-ARBA"/>
</dbReference>
<dbReference type="InterPro" id="IPR052444">
    <property type="entry name" value="Spz/Toll_ligand-like"/>
</dbReference>
<keyword evidence="4" id="KW-0325">Glycoprotein</keyword>
<keyword evidence="2" id="KW-0732">Signal</keyword>
<dbReference type="Gene3D" id="2.10.90.10">
    <property type="entry name" value="Cystine-knot cytokines"/>
    <property type="match status" value="1"/>
</dbReference>
<dbReference type="Proteomes" id="UP000759131">
    <property type="component" value="Unassembled WGS sequence"/>
</dbReference>
<dbReference type="GO" id="GO:0008083">
    <property type="term" value="F:growth factor activity"/>
    <property type="evidence" value="ECO:0007669"/>
    <property type="project" value="TreeGrafter"/>
</dbReference>
<dbReference type="GO" id="GO:0021556">
    <property type="term" value="P:central nervous system formation"/>
    <property type="evidence" value="ECO:0007669"/>
    <property type="project" value="TreeGrafter"/>
</dbReference>
<dbReference type="PANTHER" id="PTHR23199:SF5">
    <property type="entry name" value="PROTEIN SPAETZLE 4"/>
    <property type="match status" value="1"/>
</dbReference>
<gene>
    <name evidence="7" type="ORF">OSB1V03_LOCUS3473</name>
</gene>
<evidence type="ECO:0000256" key="5">
    <source>
        <dbReference type="SAM" id="MobiDB-lite"/>
    </source>
</evidence>
<organism evidence="7">
    <name type="scientific">Medioppia subpectinata</name>
    <dbReference type="NCBI Taxonomy" id="1979941"/>
    <lineage>
        <taxon>Eukaryota</taxon>
        <taxon>Metazoa</taxon>
        <taxon>Ecdysozoa</taxon>
        <taxon>Arthropoda</taxon>
        <taxon>Chelicerata</taxon>
        <taxon>Arachnida</taxon>
        <taxon>Acari</taxon>
        <taxon>Acariformes</taxon>
        <taxon>Sarcoptiformes</taxon>
        <taxon>Oribatida</taxon>
        <taxon>Brachypylina</taxon>
        <taxon>Oppioidea</taxon>
        <taxon>Oppiidae</taxon>
        <taxon>Medioppia</taxon>
    </lineage>
</organism>
<feature type="compositionally biased region" description="Polar residues" evidence="5">
    <location>
        <begin position="189"/>
        <end position="199"/>
    </location>
</feature>
<evidence type="ECO:0000256" key="2">
    <source>
        <dbReference type="ARBA" id="ARBA00022729"/>
    </source>
</evidence>
<keyword evidence="3" id="KW-1015">Disulfide bond</keyword>
<dbReference type="OrthoDB" id="6594799at2759"/>
<dbReference type="SUPFAM" id="SSF57501">
    <property type="entry name" value="Cystine-knot cytokines"/>
    <property type="match status" value="1"/>
</dbReference>
<dbReference type="Pfam" id="PF16077">
    <property type="entry name" value="Spaetzle"/>
    <property type="match status" value="1"/>
</dbReference>
<accession>A0A7R9PW14</accession>
<dbReference type="AlphaFoldDB" id="A0A7R9PW14"/>